<sequence length="124" mass="14029">MTAELKAAFGQFFDCADLSFLDELLAQPGRGTIPWQYVTPWEIRYLVEIDAEGCSLEVYAVNRFTNDQHLKIDSAGVISHFTSPIGYYSYDPALEGDREAQQQAMYSYNRAIYAELRAKGLIDS</sequence>
<evidence type="ECO:0000313" key="2">
    <source>
        <dbReference type="Proteomes" id="UP001428290"/>
    </source>
</evidence>
<dbReference type="RefSeq" id="WP_345719978.1">
    <property type="nucleotide sequence ID" value="NZ_BAABRU010000001.1"/>
</dbReference>
<proteinExistence type="predicted"/>
<dbReference type="EMBL" id="BAABRU010000001">
    <property type="protein sequence ID" value="GAA5526327.1"/>
    <property type="molecule type" value="Genomic_DNA"/>
</dbReference>
<comment type="caution">
    <text evidence="1">The sequence shown here is derived from an EMBL/GenBank/DDBJ whole genome shotgun (WGS) entry which is preliminary data.</text>
</comment>
<gene>
    <name evidence="1" type="ORF">Hgul01_00099</name>
</gene>
<dbReference type="Proteomes" id="UP001428290">
    <property type="component" value="Unassembled WGS sequence"/>
</dbReference>
<name>A0ABP9WSZ8_9CHLR</name>
<organism evidence="1 2">
    <name type="scientific">Herpetosiphon gulosus</name>
    <dbReference type="NCBI Taxonomy" id="1973496"/>
    <lineage>
        <taxon>Bacteria</taxon>
        <taxon>Bacillati</taxon>
        <taxon>Chloroflexota</taxon>
        <taxon>Chloroflexia</taxon>
        <taxon>Herpetosiphonales</taxon>
        <taxon>Herpetosiphonaceae</taxon>
        <taxon>Herpetosiphon</taxon>
    </lineage>
</organism>
<evidence type="ECO:0000313" key="1">
    <source>
        <dbReference type="EMBL" id="GAA5526327.1"/>
    </source>
</evidence>
<accession>A0ABP9WSZ8</accession>
<reference evidence="1 2" key="1">
    <citation type="submission" date="2024-02" db="EMBL/GenBank/DDBJ databases">
        <title>Herpetosiphon gulosus NBRC 112829.</title>
        <authorList>
            <person name="Ichikawa N."/>
            <person name="Katano-Makiyama Y."/>
            <person name="Hidaka K."/>
        </authorList>
    </citation>
    <scope>NUCLEOTIDE SEQUENCE [LARGE SCALE GENOMIC DNA]</scope>
    <source>
        <strain evidence="1 2">NBRC 112829</strain>
    </source>
</reference>
<keyword evidence="2" id="KW-1185">Reference proteome</keyword>
<protein>
    <submittedName>
        <fullName evidence="1">Uncharacterized protein</fullName>
    </submittedName>
</protein>